<dbReference type="PANTHER" id="PTHR14255:SF4">
    <property type="entry name" value="PROTEIN CEREBLON"/>
    <property type="match status" value="1"/>
</dbReference>
<accession>A0A6A1UXC4</accession>
<comment type="similarity">
    <text evidence="5">Belongs to the 4-toluene sulfonate uptake permease (TSUP) (TC 2.A.102) family.</text>
</comment>
<dbReference type="Gene3D" id="2.30.130.40">
    <property type="entry name" value="LON domain-like"/>
    <property type="match status" value="1"/>
</dbReference>
<dbReference type="InterPro" id="IPR003111">
    <property type="entry name" value="Lon_prtase_N"/>
</dbReference>
<evidence type="ECO:0000256" key="12">
    <source>
        <dbReference type="ARBA" id="ARBA00030079"/>
    </source>
</evidence>
<name>A0A6A1UXC4_9ROSI</name>
<evidence type="ECO:0000256" key="11">
    <source>
        <dbReference type="ARBA" id="ARBA00023242"/>
    </source>
</evidence>
<dbReference type="InterPro" id="IPR004910">
    <property type="entry name" value="Yippee/Mis18/Cereblon"/>
</dbReference>
<evidence type="ECO:0000259" key="16">
    <source>
        <dbReference type="PROSITE" id="PS51788"/>
    </source>
</evidence>
<dbReference type="SMART" id="SM00464">
    <property type="entry name" value="LON"/>
    <property type="match status" value="1"/>
</dbReference>
<dbReference type="Gene3D" id="1.20.58.1480">
    <property type="match status" value="1"/>
</dbReference>
<evidence type="ECO:0000256" key="8">
    <source>
        <dbReference type="ARBA" id="ARBA00022723"/>
    </source>
</evidence>
<evidence type="ECO:0000256" key="7">
    <source>
        <dbReference type="ARBA" id="ARBA00022490"/>
    </source>
</evidence>
<dbReference type="GO" id="GO:0016567">
    <property type="term" value="P:protein ubiquitination"/>
    <property type="evidence" value="ECO:0007669"/>
    <property type="project" value="UniProtKB-UniPathway"/>
</dbReference>
<dbReference type="GO" id="GO:0005737">
    <property type="term" value="C:cytoplasm"/>
    <property type="evidence" value="ECO:0007669"/>
    <property type="project" value="UniProtKB-SubCell"/>
</dbReference>
<evidence type="ECO:0000256" key="1">
    <source>
        <dbReference type="ARBA" id="ARBA00004123"/>
    </source>
</evidence>
<proteinExistence type="inferred from homology"/>
<feature type="domain" description="CULT" evidence="16">
    <location>
        <begin position="444"/>
        <end position="551"/>
    </location>
</feature>
<dbReference type="FunFam" id="2.170.150.20:FF:000005">
    <property type="entry name" value="Blast:Protein cereblon homolog"/>
    <property type="match status" value="1"/>
</dbReference>
<dbReference type="Pfam" id="PF03226">
    <property type="entry name" value="Yippee-Mis18"/>
    <property type="match status" value="1"/>
</dbReference>
<reference evidence="17 18" key="1">
    <citation type="journal article" date="2019" name="Plant Biotechnol. J.">
        <title>The red bayberry genome and genetic basis of sex determination.</title>
        <authorList>
            <person name="Jia H.M."/>
            <person name="Jia H.J."/>
            <person name="Cai Q.L."/>
            <person name="Wang Y."/>
            <person name="Zhao H.B."/>
            <person name="Yang W.F."/>
            <person name="Wang G.Y."/>
            <person name="Li Y.H."/>
            <person name="Zhan D.L."/>
            <person name="Shen Y.T."/>
            <person name="Niu Q.F."/>
            <person name="Chang L."/>
            <person name="Qiu J."/>
            <person name="Zhao L."/>
            <person name="Xie H.B."/>
            <person name="Fu W.Y."/>
            <person name="Jin J."/>
            <person name="Li X.W."/>
            <person name="Jiao Y."/>
            <person name="Zhou C.C."/>
            <person name="Tu T."/>
            <person name="Chai C.Y."/>
            <person name="Gao J.L."/>
            <person name="Fan L.J."/>
            <person name="van de Weg E."/>
            <person name="Wang J.Y."/>
            <person name="Gao Z.S."/>
        </authorList>
    </citation>
    <scope>NUCLEOTIDE SEQUENCE [LARGE SCALE GENOMIC DNA]</scope>
    <source>
        <tissue evidence="17">Leaves</tissue>
    </source>
</reference>
<dbReference type="PROSITE" id="PS51787">
    <property type="entry name" value="LON_N"/>
    <property type="match status" value="1"/>
</dbReference>
<dbReference type="SUPFAM" id="SSF88697">
    <property type="entry name" value="PUA domain-like"/>
    <property type="match status" value="1"/>
</dbReference>
<dbReference type="Gene3D" id="2.170.150.20">
    <property type="entry name" value="Peptide methionine sulfoxide reductase"/>
    <property type="match status" value="1"/>
</dbReference>
<keyword evidence="7" id="KW-0963">Cytoplasm</keyword>
<dbReference type="AlphaFoldDB" id="A0A6A1UXC4"/>
<comment type="subcellular location">
    <subcellularLocation>
        <location evidence="2">Cytoplasm</location>
    </subcellularLocation>
    <subcellularLocation>
        <location evidence="1">Nucleus</location>
    </subcellularLocation>
</comment>
<dbReference type="OrthoDB" id="267517at2759"/>
<evidence type="ECO:0000256" key="2">
    <source>
        <dbReference type="ARBA" id="ARBA00004496"/>
    </source>
</evidence>
<dbReference type="InterPro" id="IPR015947">
    <property type="entry name" value="PUA-like_sf"/>
</dbReference>
<protein>
    <recommendedName>
        <fullName evidence="6">Protein cereblon</fullName>
    </recommendedName>
    <alternativeName>
        <fullName evidence="12">Protein ohgata</fullName>
    </alternativeName>
</protein>
<organism evidence="17 18">
    <name type="scientific">Morella rubra</name>
    <name type="common">Chinese bayberry</name>
    <dbReference type="NCBI Taxonomy" id="262757"/>
    <lineage>
        <taxon>Eukaryota</taxon>
        <taxon>Viridiplantae</taxon>
        <taxon>Streptophyta</taxon>
        <taxon>Embryophyta</taxon>
        <taxon>Tracheophyta</taxon>
        <taxon>Spermatophyta</taxon>
        <taxon>Magnoliopsida</taxon>
        <taxon>eudicotyledons</taxon>
        <taxon>Gunneridae</taxon>
        <taxon>Pentapetalae</taxon>
        <taxon>rosids</taxon>
        <taxon>fabids</taxon>
        <taxon>Fagales</taxon>
        <taxon>Myricaceae</taxon>
        <taxon>Morella</taxon>
    </lineage>
</organism>
<sequence>MEDERLLEMERYQMEQIRELDLEELQVEEVDDLHDSSDDDLGAADRVYGGAASSVEFTFNTGLASLHSYLGEVEDTHRRMAFLEGGAILKLPLFVLEGVVLFPEATLPLRVIQPNFIAAVERALTQVDAPYTLGVVRVYRVTANGRTRFATVGTTAEIRQYRRLEDGSLNVVTRGQQRFRLRRHWTDVEGVPCGEVQIIEEDQPLRTPCDAFGKLTPCINLRSHMQSHMGSLNASRAKLHQSRVEDKVSDSNSEESFESALSVAERRIHHSVVDPSYGCTVMDESTSSDDEEFLSESDLQFRRPFQNDSESIGSLQVDCKTQIETAELGLGNSSNSGKKSSKGEELDRCWRKTDINQFRRVPRAFWPYWVYRMYDSYCLAERAADMWKKIVGAPSMDGLVRRPDLLSFSIASKIPVSESTRQELLEIDGISYRLRREIELLESVNLVRCKNCQTVIARRSEMLVMSTEGPLGAYVNTHGSVHEIMTLYRANGLALIGRSQIEYSWFPGYAWTISSCATCETHMGWLFTAINKRLKPRSFWGIRSSQVADDMQKH</sequence>
<evidence type="ECO:0000256" key="6">
    <source>
        <dbReference type="ARBA" id="ARBA00014394"/>
    </source>
</evidence>
<evidence type="ECO:0000256" key="14">
    <source>
        <dbReference type="ARBA" id="ARBA00046796"/>
    </source>
</evidence>
<keyword evidence="8" id="KW-0479">Metal-binding</keyword>
<evidence type="ECO:0000313" key="18">
    <source>
        <dbReference type="Proteomes" id="UP000516437"/>
    </source>
</evidence>
<keyword evidence="11" id="KW-0539">Nucleus</keyword>
<keyword evidence="9" id="KW-0833">Ubl conjugation pathway</keyword>
<evidence type="ECO:0000256" key="3">
    <source>
        <dbReference type="ARBA" id="ARBA00004906"/>
    </source>
</evidence>
<comment type="caution">
    <text evidence="17">The sequence shown here is derived from an EMBL/GenBank/DDBJ whole genome shotgun (WGS) entry which is preliminary data.</text>
</comment>
<keyword evidence="10" id="KW-0862">Zinc</keyword>
<evidence type="ECO:0000256" key="10">
    <source>
        <dbReference type="ARBA" id="ARBA00022833"/>
    </source>
</evidence>
<evidence type="ECO:0000313" key="17">
    <source>
        <dbReference type="EMBL" id="KAB1204337.1"/>
    </source>
</evidence>
<dbReference type="PROSITE" id="PS51788">
    <property type="entry name" value="CULT"/>
    <property type="match status" value="1"/>
</dbReference>
<feature type="domain" description="Lon N-terminal" evidence="15">
    <location>
        <begin position="91"/>
        <end position="445"/>
    </location>
</feature>
<dbReference type="GO" id="GO:0031464">
    <property type="term" value="C:Cul4A-RING E3 ubiquitin ligase complex"/>
    <property type="evidence" value="ECO:0007669"/>
    <property type="project" value="TreeGrafter"/>
</dbReference>
<gene>
    <name evidence="17" type="ORF">CJ030_MR8G014212</name>
</gene>
<dbReference type="PANTHER" id="PTHR14255">
    <property type="entry name" value="CEREBLON"/>
    <property type="match status" value="1"/>
</dbReference>
<dbReference type="CDD" id="cd15777">
    <property type="entry name" value="CRBN_C_like"/>
    <property type="match status" value="1"/>
</dbReference>
<comment type="subunit">
    <text evidence="14">Likely a component of a DCX (DDB1-CUL4-X-box) protein ligase complex. May interact with pic/DDB1.</text>
</comment>
<dbReference type="GO" id="GO:0005634">
    <property type="term" value="C:nucleus"/>
    <property type="evidence" value="ECO:0007669"/>
    <property type="project" value="UniProtKB-SubCell"/>
</dbReference>
<comment type="pathway">
    <text evidence="3">Protein modification; protein ubiquitination.</text>
</comment>
<evidence type="ECO:0000256" key="5">
    <source>
        <dbReference type="ARBA" id="ARBA00009142"/>
    </source>
</evidence>
<dbReference type="GO" id="GO:0046872">
    <property type="term" value="F:metal ion binding"/>
    <property type="evidence" value="ECO:0007669"/>
    <property type="project" value="UniProtKB-KW"/>
</dbReference>
<evidence type="ECO:0000256" key="9">
    <source>
        <dbReference type="ARBA" id="ARBA00022786"/>
    </source>
</evidence>
<dbReference type="InterPro" id="IPR034750">
    <property type="entry name" value="CULT"/>
</dbReference>
<dbReference type="Proteomes" id="UP000516437">
    <property type="component" value="Chromosome 8"/>
</dbReference>
<comment type="similarity">
    <text evidence="4">Belongs to the CRBN family.</text>
</comment>
<evidence type="ECO:0000256" key="4">
    <source>
        <dbReference type="ARBA" id="ARBA00005293"/>
    </source>
</evidence>
<dbReference type="Pfam" id="PF02190">
    <property type="entry name" value="LON_substr_bdg"/>
    <property type="match status" value="1"/>
</dbReference>
<comment type="function">
    <text evidence="13">Substrate recognition component of a DCX (DDB1-CUL4-X-box) E3 protein ligase complex that mediates the ubiquitination and subsequent proteasomal degradation of target proteins. Has an essential role in mediating growth by negatively regulating insulin signaling. It also has a role in maintaining presynaptic function in the neuromuscular junction synapses of third-instar larvae.</text>
</comment>
<dbReference type="EMBL" id="RXIC02000026">
    <property type="protein sequence ID" value="KAB1204337.1"/>
    <property type="molecule type" value="Genomic_DNA"/>
</dbReference>
<evidence type="ECO:0000259" key="15">
    <source>
        <dbReference type="PROSITE" id="PS51787"/>
    </source>
</evidence>
<keyword evidence="18" id="KW-1185">Reference proteome</keyword>
<dbReference type="FunFam" id="2.30.130.40:FF:000009">
    <property type="entry name" value="ATP-dependent protease La domain-containing protein"/>
    <property type="match status" value="1"/>
</dbReference>
<evidence type="ECO:0000256" key="13">
    <source>
        <dbReference type="ARBA" id="ARBA00046075"/>
    </source>
</evidence>
<dbReference type="FunFam" id="1.20.58.1480:FF:000007">
    <property type="entry name" value="Lon protease homolog"/>
    <property type="match status" value="1"/>
</dbReference>
<dbReference type="InterPro" id="IPR046336">
    <property type="entry name" value="Lon_prtase_N_sf"/>
</dbReference>
<dbReference type="UniPathway" id="UPA00143"/>